<evidence type="ECO:0000256" key="1">
    <source>
        <dbReference type="ARBA" id="ARBA00005715"/>
    </source>
</evidence>
<evidence type="ECO:0000256" key="12">
    <source>
        <dbReference type="ARBA" id="ARBA00041377"/>
    </source>
</evidence>
<dbReference type="EMBL" id="JAAIFS010000005">
    <property type="protein sequence ID" value="NEV89607.1"/>
    <property type="molecule type" value="Genomic_DNA"/>
</dbReference>
<keyword evidence="3" id="KW-0547">Nucleotide-binding</keyword>
<sequence length="436" mass="45769">MPTLGAIADDFTGATDLATMLVARGFRTVVAVGADAVAPSAQPEVQEAPDLPDRWAAADAVVVALKSRTAPVAEAVAESRRALRALRAIGCRRFYFKYCSTFDSTPRGNIGPVADALLAETGERRTVVVPSFPATGRTVYRGRLFVHDDLVDESPMRHHPLTPMLDSRVDRLLRPQTDHPVTRIGLETVRAGVARLRAALDDDAHADALTVVDAVDDEDLRTVAAATEDFGLVTGAAGLAVGLTGPHPDQARARPASGPRDPGFVLAGSASAATRAQVAHALGRLPHRRLDLTRLRADFDTAVADLTAFVRDRWAHDPARPPLIYAVAAPEDVETDTPAGAEPASTLVERALAACAGTLVDAGARRLLVAGGETSGAVVSALRARTLAIGAPIAPGVAWARAEVCPSDTTHTVDLALKSGNFGGTDIFTQAWEQLV</sequence>
<organism evidence="15">
    <name type="scientific">Streptomyces tendae</name>
    <dbReference type="NCBI Taxonomy" id="1932"/>
    <lineage>
        <taxon>Bacteria</taxon>
        <taxon>Bacillati</taxon>
        <taxon>Actinomycetota</taxon>
        <taxon>Actinomycetes</taxon>
        <taxon>Kitasatosporales</taxon>
        <taxon>Streptomycetaceae</taxon>
        <taxon>Streptomyces</taxon>
    </lineage>
</organism>
<accession>A0A6B3QRR1</accession>
<evidence type="ECO:0000256" key="3">
    <source>
        <dbReference type="ARBA" id="ARBA00022741"/>
    </source>
</evidence>
<dbReference type="NCBIfam" id="NF043035">
    <property type="entry name" value="OxoTetrKin"/>
    <property type="match status" value="1"/>
</dbReference>
<dbReference type="GO" id="GO:0016301">
    <property type="term" value="F:kinase activity"/>
    <property type="evidence" value="ECO:0007669"/>
    <property type="project" value="UniProtKB-KW"/>
</dbReference>
<evidence type="ECO:0000256" key="7">
    <source>
        <dbReference type="ARBA" id="ARBA00035898"/>
    </source>
</evidence>
<dbReference type="InterPro" id="IPR010737">
    <property type="entry name" value="4-carb_acid_sugar_kinase_N"/>
</dbReference>
<dbReference type="InterPro" id="IPR042213">
    <property type="entry name" value="NBD_C_sf"/>
</dbReference>
<evidence type="ECO:0000259" key="13">
    <source>
        <dbReference type="Pfam" id="PF07005"/>
    </source>
</evidence>
<dbReference type="InterPro" id="IPR037051">
    <property type="entry name" value="4-carb_acid_sugar_kinase_N_sf"/>
</dbReference>
<evidence type="ECO:0000256" key="9">
    <source>
        <dbReference type="ARBA" id="ARBA00037335"/>
    </source>
</evidence>
<evidence type="ECO:0000256" key="6">
    <source>
        <dbReference type="ARBA" id="ARBA00023277"/>
    </source>
</evidence>
<dbReference type="Gene3D" id="3.40.50.10840">
    <property type="entry name" value="Putative sugar-binding, N-terminal domain"/>
    <property type="match status" value="1"/>
</dbReference>
<dbReference type="InterPro" id="IPR031475">
    <property type="entry name" value="NBD_C"/>
</dbReference>
<comment type="catalytic activity">
    <reaction evidence="7">
        <text>3-dehydro-L-erythronate + ATP = 3-dehydro-4-O-phospho-L-erythronate + ADP + H(+)</text>
        <dbReference type="Rhea" id="RHEA:52552"/>
        <dbReference type="ChEBI" id="CHEBI:15378"/>
        <dbReference type="ChEBI" id="CHEBI:30616"/>
        <dbReference type="ChEBI" id="CHEBI:136592"/>
        <dbReference type="ChEBI" id="CHEBI:136670"/>
        <dbReference type="ChEBI" id="CHEBI:456216"/>
        <dbReference type="EC" id="2.7.1.217"/>
    </reaction>
</comment>
<comment type="function">
    <text evidence="9">Catalyzes the ATP-dependent phosphorylation of 3-oxo-tetronate to 3-oxo-tetronate 4-phosphate.</text>
</comment>
<dbReference type="Gene3D" id="3.40.980.20">
    <property type="entry name" value="Four-carbon acid sugar kinase, nucleotide binding domain"/>
    <property type="match status" value="1"/>
</dbReference>
<keyword evidence="2" id="KW-0808">Transferase</keyword>
<keyword evidence="6" id="KW-0119">Carbohydrate metabolism</keyword>
<evidence type="ECO:0000256" key="11">
    <source>
        <dbReference type="ARBA" id="ARBA00039461"/>
    </source>
</evidence>
<name>A0A6B3QRR1_STRTE</name>
<dbReference type="AlphaFoldDB" id="A0A6B3QRR1"/>
<dbReference type="Pfam" id="PF17042">
    <property type="entry name" value="NBD_C"/>
    <property type="match status" value="1"/>
</dbReference>
<evidence type="ECO:0000256" key="4">
    <source>
        <dbReference type="ARBA" id="ARBA00022777"/>
    </source>
</evidence>
<dbReference type="SUPFAM" id="SSF142764">
    <property type="entry name" value="YgbK-like"/>
    <property type="match status" value="1"/>
</dbReference>
<dbReference type="GO" id="GO:0005524">
    <property type="term" value="F:ATP binding"/>
    <property type="evidence" value="ECO:0007669"/>
    <property type="project" value="UniProtKB-KW"/>
</dbReference>
<feature type="domain" description="Four-carbon acid sugar kinase nucleotide binding" evidence="14">
    <location>
        <begin position="265"/>
        <end position="428"/>
    </location>
</feature>
<evidence type="ECO:0000256" key="10">
    <source>
        <dbReference type="ARBA" id="ARBA00039095"/>
    </source>
</evidence>
<evidence type="ECO:0000259" key="14">
    <source>
        <dbReference type="Pfam" id="PF17042"/>
    </source>
</evidence>
<evidence type="ECO:0000256" key="2">
    <source>
        <dbReference type="ARBA" id="ARBA00022679"/>
    </source>
</evidence>
<evidence type="ECO:0000313" key="15">
    <source>
        <dbReference type="EMBL" id="NEV89607.1"/>
    </source>
</evidence>
<keyword evidence="5" id="KW-0067">ATP-binding</keyword>
<feature type="domain" description="Four-carbon acid sugar kinase N-terminal" evidence="13">
    <location>
        <begin position="4"/>
        <end position="242"/>
    </location>
</feature>
<evidence type="ECO:0000256" key="5">
    <source>
        <dbReference type="ARBA" id="ARBA00022840"/>
    </source>
</evidence>
<comment type="caution">
    <text evidence="15">The sequence shown here is derived from an EMBL/GenBank/DDBJ whole genome shotgun (WGS) entry which is preliminary data.</text>
</comment>
<protein>
    <recommendedName>
        <fullName evidence="11">3-oxo-tetronate kinase</fullName>
        <ecNumber evidence="10">2.7.1.217</ecNumber>
    </recommendedName>
    <alternativeName>
        <fullName evidence="12">3-dehydrotetronate 4-kinase</fullName>
    </alternativeName>
</protein>
<reference evidence="15" key="1">
    <citation type="journal article" date="2020" name="Microorganisms">
        <title>Isolation, Genomic and Metabolomic Characterization of Streptomyces tendae VITAKN with Quorum Sensing Inhibitory Activity from Southern India.</title>
        <authorList>
            <person name="Ishaque N.M."/>
            <person name="Burgsdorf I."/>
            <person name="Limlingan Malit J.J."/>
            <person name="Saha S."/>
            <person name="Teta R."/>
            <person name="Ewe D."/>
            <person name="Kannabiran K."/>
            <person name="Hrouzek P."/>
            <person name="Steindler L."/>
            <person name="Costantino V."/>
            <person name="Saurav K."/>
        </authorList>
    </citation>
    <scope>NUCLEOTIDE SEQUENCE</scope>
    <source>
        <strain evidence="15">VITAKN</strain>
    </source>
</reference>
<evidence type="ECO:0000256" key="8">
    <source>
        <dbReference type="ARBA" id="ARBA00036346"/>
    </source>
</evidence>
<dbReference type="RefSeq" id="WP_164459591.1">
    <property type="nucleotide sequence ID" value="NZ_JAAIFS010000005.1"/>
</dbReference>
<dbReference type="InterPro" id="IPR050007">
    <property type="entry name" value="OtnK"/>
</dbReference>
<dbReference type="Pfam" id="PF07005">
    <property type="entry name" value="SBD_N"/>
    <property type="match status" value="1"/>
</dbReference>
<dbReference type="EC" id="2.7.1.217" evidence="10"/>
<comment type="similarity">
    <text evidence="1">Belongs to the four-carbon acid sugar kinase family.</text>
</comment>
<gene>
    <name evidence="15" type="ORF">GUR47_23495</name>
</gene>
<comment type="catalytic activity">
    <reaction evidence="8">
        <text>3-dehydro-D-erythronate + ATP = 3-dehydro-4-O-phospho-D-erythronate + ADP + H(+)</text>
        <dbReference type="Rhea" id="RHEA:52556"/>
        <dbReference type="ChEBI" id="CHEBI:15378"/>
        <dbReference type="ChEBI" id="CHEBI:30616"/>
        <dbReference type="ChEBI" id="CHEBI:57958"/>
        <dbReference type="ChEBI" id="CHEBI:136593"/>
        <dbReference type="ChEBI" id="CHEBI:456216"/>
        <dbReference type="EC" id="2.7.1.217"/>
    </reaction>
</comment>
<keyword evidence="4 15" id="KW-0418">Kinase</keyword>
<proteinExistence type="inferred from homology"/>